<organism evidence="16 17">
    <name type="scientific">Putridiphycobacter roseus</name>
    <dbReference type="NCBI Taxonomy" id="2219161"/>
    <lineage>
        <taxon>Bacteria</taxon>
        <taxon>Pseudomonadati</taxon>
        <taxon>Bacteroidota</taxon>
        <taxon>Flavobacteriia</taxon>
        <taxon>Flavobacteriales</taxon>
        <taxon>Crocinitomicaceae</taxon>
        <taxon>Putridiphycobacter</taxon>
    </lineage>
</organism>
<comment type="function">
    <text evidence="12">Catalyzes the conversion of uracil and 5-phospho-alpha-D-ribose 1-diphosphate (PRPP) to UMP and diphosphate.</text>
</comment>
<gene>
    <name evidence="16" type="ORF">DNU06_01040</name>
</gene>
<dbReference type="NCBIfam" id="NF001097">
    <property type="entry name" value="PRK00129.1"/>
    <property type="match status" value="1"/>
</dbReference>
<keyword evidence="17" id="KW-1185">Reference proteome</keyword>
<comment type="cofactor">
    <cofactor evidence="1">
        <name>Mg(2+)</name>
        <dbReference type="ChEBI" id="CHEBI:18420"/>
    </cofactor>
</comment>
<evidence type="ECO:0000256" key="10">
    <source>
        <dbReference type="ARBA" id="ARBA00031082"/>
    </source>
</evidence>
<name>A0A2W1N4D1_9FLAO</name>
<evidence type="ECO:0000256" key="2">
    <source>
        <dbReference type="ARBA" id="ARBA00005180"/>
    </source>
</evidence>
<evidence type="ECO:0000256" key="6">
    <source>
        <dbReference type="ARBA" id="ARBA00022676"/>
    </source>
</evidence>
<comment type="catalytic activity">
    <reaction evidence="11">
        <text>UMP + diphosphate = 5-phospho-alpha-D-ribose 1-diphosphate + uracil</text>
        <dbReference type="Rhea" id="RHEA:13017"/>
        <dbReference type="ChEBI" id="CHEBI:17568"/>
        <dbReference type="ChEBI" id="CHEBI:33019"/>
        <dbReference type="ChEBI" id="CHEBI:57865"/>
        <dbReference type="ChEBI" id="CHEBI:58017"/>
        <dbReference type="EC" id="2.4.2.9"/>
    </reaction>
</comment>
<evidence type="ECO:0000256" key="14">
    <source>
        <dbReference type="ARBA" id="ARBA00079807"/>
    </source>
</evidence>
<evidence type="ECO:0000256" key="8">
    <source>
        <dbReference type="ARBA" id="ARBA00022741"/>
    </source>
</evidence>
<dbReference type="PANTHER" id="PTHR11608:SF0">
    <property type="entry name" value="BIFUNCTIONAL PROTEIN PYRR"/>
    <property type="match status" value="1"/>
</dbReference>
<keyword evidence="5" id="KW-0021">Allosteric enzyme</keyword>
<dbReference type="AlphaFoldDB" id="A0A2W1N4D1"/>
<keyword evidence="7 16" id="KW-0808">Transferase</keyword>
<dbReference type="InterPro" id="IPR050137">
    <property type="entry name" value="PyrR_bifunctional"/>
</dbReference>
<accession>A0A2W1N4D1</accession>
<evidence type="ECO:0000313" key="17">
    <source>
        <dbReference type="Proteomes" id="UP000249248"/>
    </source>
</evidence>
<protein>
    <recommendedName>
        <fullName evidence="13">Uracil phosphoribosyltransferase</fullName>
        <ecNumber evidence="4">2.4.2.9</ecNumber>
    </recommendedName>
    <alternativeName>
        <fullName evidence="10">UMP pyrophosphorylase</fullName>
    </alternativeName>
    <alternativeName>
        <fullName evidence="14">UPRTase</fullName>
    </alternativeName>
</protein>
<dbReference type="SUPFAM" id="SSF53271">
    <property type="entry name" value="PRTase-like"/>
    <property type="match status" value="1"/>
</dbReference>
<keyword evidence="6 16" id="KW-0328">Glycosyltransferase</keyword>
<proteinExistence type="inferred from homology"/>
<reference evidence="16 17" key="1">
    <citation type="submission" date="2018-06" db="EMBL/GenBank/DDBJ databases">
        <title>The draft genome sequence of Crocinitomix sp. SM1701.</title>
        <authorList>
            <person name="Zhang X."/>
        </authorList>
    </citation>
    <scope>NUCLEOTIDE SEQUENCE [LARGE SCALE GENOMIC DNA]</scope>
    <source>
        <strain evidence="16 17">SM1701</strain>
    </source>
</reference>
<dbReference type="InterPro" id="IPR000836">
    <property type="entry name" value="PRTase_dom"/>
</dbReference>
<evidence type="ECO:0000256" key="7">
    <source>
        <dbReference type="ARBA" id="ARBA00022679"/>
    </source>
</evidence>
<comment type="caution">
    <text evidence="16">The sequence shown here is derived from an EMBL/GenBank/DDBJ whole genome shotgun (WGS) entry which is preliminary data.</text>
</comment>
<sequence length="217" mass="23750">MIHNFSDKPSIFQNYIAEIRDADIQKDAMRFRTNLTRIGSVLGYELSKKLKYVNKIIRTPLGEASQDVLDETVVVASILRAGIPMHNGLLEVFDKAENAFISAYRKSHKNGDFEVHVEYLAAPNLDGKTLIIADPMLATGSSMVLVYKALLQKGTPKKVHIVSAIGSVEAVAYIQAKLPQSTEIWIGAIDQELTAQSYIVPGLGDAGDLAYGSKSNK</sequence>
<dbReference type="EC" id="2.4.2.9" evidence="4"/>
<dbReference type="FunFam" id="3.40.50.2020:FF:000023">
    <property type="entry name" value="Probable uracil phosphoribosyltransferase"/>
    <property type="match status" value="1"/>
</dbReference>
<dbReference type="PANTHER" id="PTHR11608">
    <property type="entry name" value="BIFUNCTIONAL PROTEIN PYRR"/>
    <property type="match status" value="1"/>
</dbReference>
<keyword evidence="8" id="KW-0547">Nucleotide-binding</keyword>
<evidence type="ECO:0000256" key="11">
    <source>
        <dbReference type="ARBA" id="ARBA00052919"/>
    </source>
</evidence>
<dbReference type="GO" id="GO:0004845">
    <property type="term" value="F:uracil phosphoribosyltransferase activity"/>
    <property type="evidence" value="ECO:0007669"/>
    <property type="project" value="UniProtKB-EC"/>
</dbReference>
<evidence type="ECO:0000313" key="16">
    <source>
        <dbReference type="EMBL" id="PZE18450.1"/>
    </source>
</evidence>
<dbReference type="CDD" id="cd06223">
    <property type="entry name" value="PRTases_typeI"/>
    <property type="match status" value="1"/>
</dbReference>
<dbReference type="InterPro" id="IPR029057">
    <property type="entry name" value="PRTase-like"/>
</dbReference>
<dbReference type="Gene3D" id="3.40.50.2020">
    <property type="match status" value="1"/>
</dbReference>
<evidence type="ECO:0000256" key="3">
    <source>
        <dbReference type="ARBA" id="ARBA00009516"/>
    </source>
</evidence>
<comment type="pathway">
    <text evidence="2">Pyrimidine metabolism; UMP biosynthesis via salvage pathway; UMP from uracil: step 1/1.</text>
</comment>
<evidence type="ECO:0000256" key="13">
    <source>
        <dbReference type="ARBA" id="ARBA00072146"/>
    </source>
</evidence>
<comment type="similarity">
    <text evidence="3">Belongs to the UPRTase family.</text>
</comment>
<evidence type="ECO:0000256" key="9">
    <source>
        <dbReference type="ARBA" id="ARBA00023134"/>
    </source>
</evidence>
<evidence type="ECO:0000256" key="1">
    <source>
        <dbReference type="ARBA" id="ARBA00001946"/>
    </source>
</evidence>
<feature type="domain" description="Phosphoribosyltransferase" evidence="15">
    <location>
        <begin position="13"/>
        <end position="212"/>
    </location>
</feature>
<dbReference type="EMBL" id="QKSB01000001">
    <property type="protein sequence ID" value="PZE18450.1"/>
    <property type="molecule type" value="Genomic_DNA"/>
</dbReference>
<evidence type="ECO:0000256" key="12">
    <source>
        <dbReference type="ARBA" id="ARBA00056901"/>
    </source>
</evidence>
<dbReference type="Proteomes" id="UP000249248">
    <property type="component" value="Unassembled WGS sequence"/>
</dbReference>
<keyword evidence="9" id="KW-0342">GTP-binding</keyword>
<evidence type="ECO:0000256" key="4">
    <source>
        <dbReference type="ARBA" id="ARBA00011894"/>
    </source>
</evidence>
<evidence type="ECO:0000256" key="5">
    <source>
        <dbReference type="ARBA" id="ARBA00022533"/>
    </source>
</evidence>
<evidence type="ECO:0000259" key="15">
    <source>
        <dbReference type="Pfam" id="PF14681"/>
    </source>
</evidence>
<dbReference type="GO" id="GO:0005525">
    <property type="term" value="F:GTP binding"/>
    <property type="evidence" value="ECO:0007669"/>
    <property type="project" value="UniProtKB-KW"/>
</dbReference>
<dbReference type="RefSeq" id="WP_111061350.1">
    <property type="nucleotide sequence ID" value="NZ_JBHUCU010000007.1"/>
</dbReference>
<dbReference type="Pfam" id="PF14681">
    <property type="entry name" value="UPRTase"/>
    <property type="match status" value="1"/>
</dbReference>
<dbReference type="OrthoDB" id="9781675at2"/>